<dbReference type="PROSITE" id="PS51257">
    <property type="entry name" value="PROKAR_LIPOPROTEIN"/>
    <property type="match status" value="1"/>
</dbReference>
<evidence type="ECO:0000256" key="3">
    <source>
        <dbReference type="ARBA" id="ARBA00022452"/>
    </source>
</evidence>
<feature type="chain" id="PRO_5044999453" evidence="9">
    <location>
        <begin position="26"/>
        <end position="480"/>
    </location>
</feature>
<evidence type="ECO:0000256" key="6">
    <source>
        <dbReference type="ARBA" id="ARBA00023136"/>
    </source>
</evidence>
<evidence type="ECO:0000256" key="8">
    <source>
        <dbReference type="ARBA" id="ARBA00023288"/>
    </source>
</evidence>
<evidence type="ECO:0000256" key="10">
    <source>
        <dbReference type="SAM" id="Coils"/>
    </source>
</evidence>
<keyword evidence="7 9" id="KW-0564">Palmitate</keyword>
<keyword evidence="8 9" id="KW-0449">Lipoprotein</keyword>
<reference evidence="11" key="1">
    <citation type="submission" date="2021-10" db="EMBL/GenBank/DDBJ databases">
        <title>The complete genome sequence of Leeia sp. TBRC 13508.</title>
        <authorList>
            <person name="Charoenyingcharoen P."/>
            <person name="Yukphan P."/>
        </authorList>
    </citation>
    <scope>NUCLEOTIDE SEQUENCE</scope>
    <source>
        <strain evidence="11">TBRC 13508</strain>
    </source>
</reference>
<dbReference type="InterPro" id="IPR010131">
    <property type="entry name" value="MdtP/NodT-like"/>
</dbReference>
<sequence length="480" mass="52470">MNRRTFNRFTLIVILVSSVLTGCVAIPENEHPVQKLDASKLTLTSELSYRQANWPAADWWKLYGDDQLNQLIEQGRANSPTLATAASRIRQANATLSANQAEKLPTVSANASVTRDKETATGLIPVPYAGNYINQGRATLDFSYELDWWGKQSASIRAAAGQVAASRAEAASAELMLSTAITQQYFAFQSASAQLALVNQQIEKQDQLNRLQAARLKQGLETTDILRQQDQRRANLQQQAELLTTLKQQARIALRALTASDSLPALTAKPLPDVKTGVPDQLGVELIARRPEIDAARWRVESALSQEEVAKARFYPSFTINALVGFSTIDLDKLFNSASQISSIGPSIHLPIFDSGRLKANLEGNRAQTAVLINQYNESVINALKEVSDSVNNLQGVERQQAASLRAKQAAQAQQSLVEARLKQQLADKRQVIQAELGVMTENMTLLNLKQQQIAAQINLIKALGGGYQSANTNTAGEVK</sequence>
<comment type="similarity">
    <text evidence="2 9">Belongs to the outer membrane factor (OMF) (TC 1.B.17) family.</text>
</comment>
<dbReference type="Gene3D" id="1.20.1600.10">
    <property type="entry name" value="Outer membrane efflux proteins (OEP)"/>
    <property type="match status" value="1"/>
</dbReference>
<comment type="subcellular location">
    <subcellularLocation>
        <location evidence="9">Cell membrane</location>
        <topology evidence="9">Lipid-anchor</topology>
    </subcellularLocation>
    <subcellularLocation>
        <location evidence="1">Membrane</location>
    </subcellularLocation>
</comment>
<accession>A0ABS8D3T2</accession>
<evidence type="ECO:0000256" key="1">
    <source>
        <dbReference type="ARBA" id="ARBA00004370"/>
    </source>
</evidence>
<proteinExistence type="inferred from homology"/>
<keyword evidence="6 9" id="KW-0472">Membrane</keyword>
<dbReference type="PANTHER" id="PTHR30203">
    <property type="entry name" value="OUTER MEMBRANE CATION EFFLUX PROTEIN"/>
    <property type="match status" value="1"/>
</dbReference>
<dbReference type="PANTHER" id="PTHR30203:SF20">
    <property type="entry name" value="MULTIDRUG RESISTANCE OUTER MEMBRANE PROTEIN MDTP-RELATED"/>
    <property type="match status" value="1"/>
</dbReference>
<evidence type="ECO:0000313" key="11">
    <source>
        <dbReference type="EMBL" id="MCB6182840.1"/>
    </source>
</evidence>
<gene>
    <name evidence="11" type="ORF">LIN78_04660</name>
</gene>
<keyword evidence="3 9" id="KW-1134">Transmembrane beta strand</keyword>
<dbReference type="EMBL" id="JAJBZT010000002">
    <property type="protein sequence ID" value="MCB6182840.1"/>
    <property type="molecule type" value="Genomic_DNA"/>
</dbReference>
<dbReference type="RefSeq" id="WP_227178969.1">
    <property type="nucleotide sequence ID" value="NZ_JAJBZT010000002.1"/>
</dbReference>
<name>A0ABS8D3T2_9NEIS</name>
<evidence type="ECO:0000313" key="12">
    <source>
        <dbReference type="Proteomes" id="UP001165395"/>
    </source>
</evidence>
<keyword evidence="5 9" id="KW-0732">Signal</keyword>
<dbReference type="NCBIfam" id="TIGR01845">
    <property type="entry name" value="outer_NodT"/>
    <property type="match status" value="1"/>
</dbReference>
<dbReference type="InterPro" id="IPR003423">
    <property type="entry name" value="OMP_efflux"/>
</dbReference>
<feature type="coiled-coil region" evidence="10">
    <location>
        <begin position="226"/>
        <end position="253"/>
    </location>
</feature>
<evidence type="ECO:0000256" key="7">
    <source>
        <dbReference type="ARBA" id="ARBA00023139"/>
    </source>
</evidence>
<evidence type="ECO:0000256" key="9">
    <source>
        <dbReference type="RuleBase" id="RU362097"/>
    </source>
</evidence>
<dbReference type="Proteomes" id="UP001165395">
    <property type="component" value="Unassembled WGS sequence"/>
</dbReference>
<comment type="caution">
    <text evidence="11">The sequence shown here is derived from an EMBL/GenBank/DDBJ whole genome shotgun (WGS) entry which is preliminary data.</text>
</comment>
<evidence type="ECO:0000256" key="4">
    <source>
        <dbReference type="ARBA" id="ARBA00022692"/>
    </source>
</evidence>
<organism evidence="11 12">
    <name type="scientific">Leeia speluncae</name>
    <dbReference type="NCBI Taxonomy" id="2884804"/>
    <lineage>
        <taxon>Bacteria</taxon>
        <taxon>Pseudomonadati</taxon>
        <taxon>Pseudomonadota</taxon>
        <taxon>Betaproteobacteria</taxon>
        <taxon>Neisseriales</taxon>
        <taxon>Leeiaceae</taxon>
        <taxon>Leeia</taxon>
    </lineage>
</organism>
<dbReference type="Gene3D" id="2.20.200.10">
    <property type="entry name" value="Outer membrane efflux proteins (OEP)"/>
    <property type="match status" value="1"/>
</dbReference>
<evidence type="ECO:0000256" key="2">
    <source>
        <dbReference type="ARBA" id="ARBA00007613"/>
    </source>
</evidence>
<keyword evidence="10" id="KW-0175">Coiled coil</keyword>
<protein>
    <submittedName>
        <fullName evidence="11">Efflux transporter outer membrane subunit</fullName>
    </submittedName>
</protein>
<keyword evidence="12" id="KW-1185">Reference proteome</keyword>
<evidence type="ECO:0000256" key="5">
    <source>
        <dbReference type="ARBA" id="ARBA00022729"/>
    </source>
</evidence>
<keyword evidence="4 9" id="KW-0812">Transmembrane</keyword>
<feature type="signal peptide" evidence="9">
    <location>
        <begin position="1"/>
        <end position="25"/>
    </location>
</feature>
<dbReference type="SUPFAM" id="SSF56954">
    <property type="entry name" value="Outer membrane efflux proteins (OEP)"/>
    <property type="match status" value="1"/>
</dbReference>
<dbReference type="Pfam" id="PF02321">
    <property type="entry name" value="OEP"/>
    <property type="match status" value="2"/>
</dbReference>